<dbReference type="Pfam" id="PF00535">
    <property type="entry name" value="Glycos_transf_2"/>
    <property type="match status" value="1"/>
</dbReference>
<dbReference type="AlphaFoldDB" id="A0A7C5JXD6"/>
<feature type="transmembrane region" description="Helical" evidence="1">
    <location>
        <begin position="280"/>
        <end position="301"/>
    </location>
</feature>
<reference evidence="3" key="1">
    <citation type="journal article" date="2020" name="mSystems">
        <title>Genome- and Community-Level Interaction Insights into Carbon Utilization and Element Cycling Functions of Hydrothermarchaeota in Hydrothermal Sediment.</title>
        <authorList>
            <person name="Zhou Z."/>
            <person name="Liu Y."/>
            <person name="Xu W."/>
            <person name="Pan J."/>
            <person name="Luo Z.H."/>
            <person name="Li M."/>
        </authorList>
    </citation>
    <scope>NUCLEOTIDE SEQUENCE [LARGE SCALE GENOMIC DNA]</scope>
    <source>
        <strain evidence="3">HyVt-93</strain>
    </source>
</reference>
<evidence type="ECO:0000256" key="1">
    <source>
        <dbReference type="SAM" id="Phobius"/>
    </source>
</evidence>
<feature type="domain" description="Glycosyltransferase 2-like" evidence="2">
    <location>
        <begin position="10"/>
        <end position="139"/>
    </location>
</feature>
<protein>
    <submittedName>
        <fullName evidence="3">Glycosyltransferase</fullName>
    </submittedName>
</protein>
<accession>A0A7C5JXD6</accession>
<keyword evidence="1" id="KW-0472">Membrane</keyword>
<dbReference type="GO" id="GO:0044010">
    <property type="term" value="P:single-species biofilm formation"/>
    <property type="evidence" value="ECO:0007669"/>
    <property type="project" value="TreeGrafter"/>
</dbReference>
<sequence length="340" mass="38537">MDVKFPFVTIGVVCKNEAEFIGQTLESLINLDYPKDRYEIIVVDGDSTDRTFEVALKALMDSGLNYKIVKESEYGGKGLCFARNLVVRLSDKRSKYIAFTDADCIVEPNWLKKLVLSVECSPDSSVAGAGGPRYVAPTDDKKELVINTLITSFIATAGNPAFVPRNLKYVKSVPNYNGIYKKDVLIRFPYDESLLSDDNEVNFRIYRSGYKFLYVPEAKVFHRETNSIREFVKHMFFYGKSIAMNAVKNRAMVRIYIPLTVMLVLYLVLLPLLWHILGSITIVPLVLYLLFILAVFAEVLLRTRMVYSLLIIPLVPLQHIAYGVGVIYTFIKCIFGGQCK</sequence>
<keyword evidence="1" id="KW-0812">Transmembrane</keyword>
<dbReference type="EMBL" id="DRTU01000162">
    <property type="protein sequence ID" value="HHI00576.1"/>
    <property type="molecule type" value="Genomic_DNA"/>
</dbReference>
<organism evidence="3">
    <name type="scientific">Thermococcus litoralis</name>
    <dbReference type="NCBI Taxonomy" id="2265"/>
    <lineage>
        <taxon>Archaea</taxon>
        <taxon>Methanobacteriati</taxon>
        <taxon>Methanobacteriota</taxon>
        <taxon>Thermococci</taxon>
        <taxon>Thermococcales</taxon>
        <taxon>Thermococcaceae</taxon>
        <taxon>Thermococcus</taxon>
    </lineage>
</organism>
<name>A0A7C5JXD6_THELI</name>
<proteinExistence type="predicted"/>
<evidence type="ECO:0000313" key="3">
    <source>
        <dbReference type="EMBL" id="HHI00576.1"/>
    </source>
</evidence>
<dbReference type="Proteomes" id="UP000886217">
    <property type="component" value="Unassembled WGS sequence"/>
</dbReference>
<gene>
    <name evidence="3" type="ORF">ENL40_03745</name>
</gene>
<dbReference type="Gene3D" id="3.90.550.10">
    <property type="entry name" value="Spore Coat Polysaccharide Biosynthesis Protein SpsA, Chain A"/>
    <property type="match status" value="1"/>
</dbReference>
<dbReference type="InterPro" id="IPR029044">
    <property type="entry name" value="Nucleotide-diphossugar_trans"/>
</dbReference>
<dbReference type="SUPFAM" id="SSF53448">
    <property type="entry name" value="Nucleotide-diphospho-sugar transferases"/>
    <property type="match status" value="1"/>
</dbReference>
<keyword evidence="1" id="KW-1133">Transmembrane helix</keyword>
<evidence type="ECO:0000259" key="2">
    <source>
        <dbReference type="Pfam" id="PF00535"/>
    </source>
</evidence>
<comment type="caution">
    <text evidence="3">The sequence shown here is derived from an EMBL/GenBank/DDBJ whole genome shotgun (WGS) entry which is preliminary data.</text>
</comment>
<feature type="transmembrane region" description="Helical" evidence="1">
    <location>
        <begin position="308"/>
        <end position="331"/>
    </location>
</feature>
<dbReference type="InterPro" id="IPR050834">
    <property type="entry name" value="Glycosyltransf_2"/>
</dbReference>
<dbReference type="InterPro" id="IPR001173">
    <property type="entry name" value="Glyco_trans_2-like"/>
</dbReference>
<dbReference type="PANTHER" id="PTHR43685">
    <property type="entry name" value="GLYCOSYLTRANSFERASE"/>
    <property type="match status" value="1"/>
</dbReference>
<dbReference type="PANTHER" id="PTHR43685:SF2">
    <property type="entry name" value="GLYCOSYLTRANSFERASE 2-LIKE DOMAIN-CONTAINING PROTEIN"/>
    <property type="match status" value="1"/>
</dbReference>
<feature type="transmembrane region" description="Helical" evidence="1">
    <location>
        <begin position="255"/>
        <end position="274"/>
    </location>
</feature>